<sequence length="70" mass="7973">SIQAFNNSLKDFPGTVMFTSHDHEFTQTVANRILELTPNGIIDSLKSYDEYMEDENIQAQRAEMYGKVTA</sequence>
<proteinExistence type="predicted"/>
<dbReference type="Gene3D" id="3.40.50.300">
    <property type="entry name" value="P-loop containing nucleotide triphosphate hydrolases"/>
    <property type="match status" value="1"/>
</dbReference>
<name>A0A2T4DFL1_9BACT</name>
<feature type="non-terminal residue" evidence="1">
    <location>
        <position position="1"/>
    </location>
</feature>
<dbReference type="InterPro" id="IPR027417">
    <property type="entry name" value="P-loop_NTPase"/>
</dbReference>
<dbReference type="EMBL" id="PYVU01000209">
    <property type="protein sequence ID" value="PTB92613.1"/>
    <property type="molecule type" value="Genomic_DNA"/>
</dbReference>
<dbReference type="AlphaFoldDB" id="A0A2T4DFL1"/>
<evidence type="ECO:0000313" key="1">
    <source>
        <dbReference type="EMBL" id="PTB92613.1"/>
    </source>
</evidence>
<reference evidence="1 2" key="1">
    <citation type="submission" date="2018-03" db="EMBL/GenBank/DDBJ databases">
        <title>Cross-interface Injection: A General Nanoliter Liquid Handling Method Applied to Single Cells Genome Amplification Automated Nanoliter Liquid Handling Applied to Single Cell Multiple Displacement Amplification.</title>
        <authorList>
            <person name="Yun J."/>
            <person name="Xu P."/>
            <person name="Xu J."/>
            <person name="Dai X."/>
            <person name="Wang Y."/>
            <person name="Zheng X."/>
            <person name="Cao C."/>
            <person name="Yi Q."/>
            <person name="Zhu Y."/>
            <person name="Wang L."/>
            <person name="Dong Z."/>
            <person name="Huang Y."/>
            <person name="Huang L."/>
            <person name="Du W."/>
        </authorList>
    </citation>
    <scope>NUCLEOTIDE SEQUENCE [LARGE SCALE GENOMIC DNA]</scope>
    <source>
        <strain evidence="1 2">Z-D1-2</strain>
    </source>
</reference>
<dbReference type="SUPFAM" id="SSF52540">
    <property type="entry name" value="P-loop containing nucleoside triphosphate hydrolases"/>
    <property type="match status" value="1"/>
</dbReference>
<accession>A0A2T4DFL1</accession>
<protein>
    <submittedName>
        <fullName evidence="1">ABC-F family ATPase</fullName>
    </submittedName>
</protein>
<evidence type="ECO:0000313" key="2">
    <source>
        <dbReference type="Proteomes" id="UP000240608"/>
    </source>
</evidence>
<dbReference type="Proteomes" id="UP000240608">
    <property type="component" value="Unassembled WGS sequence"/>
</dbReference>
<organism evidence="1 2">
    <name type="scientific">Marivirga lumbricoides</name>
    <dbReference type="NCBI Taxonomy" id="1046115"/>
    <lineage>
        <taxon>Bacteria</taxon>
        <taxon>Pseudomonadati</taxon>
        <taxon>Bacteroidota</taxon>
        <taxon>Cytophagia</taxon>
        <taxon>Cytophagales</taxon>
        <taxon>Marivirgaceae</taxon>
        <taxon>Marivirga</taxon>
    </lineage>
</organism>
<gene>
    <name evidence="1" type="ORF">C9994_13795</name>
</gene>
<comment type="caution">
    <text evidence="1">The sequence shown here is derived from an EMBL/GenBank/DDBJ whole genome shotgun (WGS) entry which is preliminary data.</text>
</comment>